<evidence type="ECO:0000313" key="3">
    <source>
        <dbReference type="RefSeq" id="XP_033535652.1"/>
    </source>
</evidence>
<dbReference type="EMBL" id="ML975154">
    <property type="protein sequence ID" value="KAF1814021.1"/>
    <property type="molecule type" value="Genomic_DNA"/>
</dbReference>
<gene>
    <name evidence="1 3" type="ORF">P152DRAFT_301790</name>
</gene>
<reference evidence="1 3" key="1">
    <citation type="submission" date="2020-01" db="EMBL/GenBank/DDBJ databases">
        <authorList>
            <consortium name="DOE Joint Genome Institute"/>
            <person name="Haridas S."/>
            <person name="Albert R."/>
            <person name="Binder M."/>
            <person name="Bloem J."/>
            <person name="Labutti K."/>
            <person name="Salamov A."/>
            <person name="Andreopoulos B."/>
            <person name="Baker S.E."/>
            <person name="Barry K."/>
            <person name="Bills G."/>
            <person name="Bluhm B.H."/>
            <person name="Cannon C."/>
            <person name="Castanera R."/>
            <person name="Culley D.E."/>
            <person name="Daum C."/>
            <person name="Ezra D."/>
            <person name="Gonzalez J.B."/>
            <person name="Henrissat B."/>
            <person name="Kuo A."/>
            <person name="Liang C."/>
            <person name="Lipzen A."/>
            <person name="Lutzoni F."/>
            <person name="Magnuson J."/>
            <person name="Mondo S."/>
            <person name="Nolan M."/>
            <person name="Ohm R."/>
            <person name="Pangilinan J."/>
            <person name="Park H.-J."/>
            <person name="Ramirez L."/>
            <person name="Alfaro M."/>
            <person name="Sun H."/>
            <person name="Tritt A."/>
            <person name="Yoshinaga Y."/>
            <person name="Zwiers L.-H."/>
            <person name="Turgeon B.G."/>
            <person name="Goodwin S.B."/>
            <person name="Spatafora J.W."/>
            <person name="Crous P.W."/>
            <person name="Grigoriev I.V."/>
        </authorList>
    </citation>
    <scope>NUCLEOTIDE SEQUENCE</scope>
    <source>
        <strain evidence="1 3">CBS 781.70</strain>
    </source>
</reference>
<organism evidence="1">
    <name type="scientific">Eremomyces bilateralis CBS 781.70</name>
    <dbReference type="NCBI Taxonomy" id="1392243"/>
    <lineage>
        <taxon>Eukaryota</taxon>
        <taxon>Fungi</taxon>
        <taxon>Dikarya</taxon>
        <taxon>Ascomycota</taxon>
        <taxon>Pezizomycotina</taxon>
        <taxon>Dothideomycetes</taxon>
        <taxon>Dothideomycetes incertae sedis</taxon>
        <taxon>Eremomycetales</taxon>
        <taxon>Eremomycetaceae</taxon>
        <taxon>Eremomyces</taxon>
    </lineage>
</organism>
<dbReference type="RefSeq" id="XP_033535652.1">
    <property type="nucleotide sequence ID" value="XM_033675088.1"/>
</dbReference>
<accession>A0A6G1G7X4</accession>
<reference evidence="3" key="2">
    <citation type="submission" date="2020-04" db="EMBL/GenBank/DDBJ databases">
        <authorList>
            <consortium name="NCBI Genome Project"/>
        </authorList>
    </citation>
    <scope>NUCLEOTIDE SEQUENCE</scope>
    <source>
        <strain evidence="3">CBS 781.70</strain>
    </source>
</reference>
<dbReference type="OrthoDB" id="4770059at2759"/>
<dbReference type="Proteomes" id="UP000504638">
    <property type="component" value="Unplaced"/>
</dbReference>
<evidence type="ECO:0000313" key="1">
    <source>
        <dbReference type="EMBL" id="KAF1814021.1"/>
    </source>
</evidence>
<sequence>MSTNLVPLGPLTTLWTPPASCLSTTTQWGQLGQTGALFIGYHSDLGPDADCFPSHRAEPTGSPVTTALIAFSTVTGPTPTPIPSIVGFTTITPTPTGPFKADPLFSQTGYTSKVAYYSPGICPSGYTYAATYTGWEKYYIFRTPLPTSSVTQHFCCPSGYRPNLRITSSVKGGAFRDYTTTWPSLDYLLCSATPTSVANVWTMTPGWPTVKPTSYSLGNVEYDGLHAVRVWASGVIVGYQSTDTAVLDYLHQNNITLQT</sequence>
<keyword evidence="2" id="KW-1185">Reference proteome</keyword>
<name>A0A6G1G7X4_9PEZI</name>
<dbReference type="AlphaFoldDB" id="A0A6G1G7X4"/>
<dbReference type="GeneID" id="54415658"/>
<protein>
    <submittedName>
        <fullName evidence="1 3">Uncharacterized protein</fullName>
    </submittedName>
</protein>
<evidence type="ECO:0000313" key="2">
    <source>
        <dbReference type="Proteomes" id="UP000504638"/>
    </source>
</evidence>
<reference evidence="3" key="3">
    <citation type="submission" date="2025-04" db="UniProtKB">
        <authorList>
            <consortium name="RefSeq"/>
        </authorList>
    </citation>
    <scope>IDENTIFICATION</scope>
    <source>
        <strain evidence="3">CBS 781.70</strain>
    </source>
</reference>
<proteinExistence type="predicted"/>